<gene>
    <name evidence="2" type="ORF">GRI97_06210</name>
</gene>
<feature type="transmembrane region" description="Helical" evidence="1">
    <location>
        <begin position="12"/>
        <end position="31"/>
    </location>
</feature>
<reference evidence="2 3" key="1">
    <citation type="submission" date="2019-12" db="EMBL/GenBank/DDBJ databases">
        <title>Genomic-based taxomic classification of the family Erythrobacteraceae.</title>
        <authorList>
            <person name="Xu L."/>
        </authorList>
    </citation>
    <scope>NUCLEOTIDE SEQUENCE [LARGE SCALE GENOMIC DNA]</scope>
    <source>
        <strain evidence="2 3">S36</strain>
    </source>
</reference>
<proteinExistence type="predicted"/>
<keyword evidence="1" id="KW-0472">Membrane</keyword>
<name>A0A6I4TTF3_9SPHN</name>
<accession>A0A6I4TTF3</accession>
<organism evidence="2 3">
    <name type="scientific">Croceibacterium xixiisoli</name>
    <dbReference type="NCBI Taxonomy" id="1476466"/>
    <lineage>
        <taxon>Bacteria</taxon>
        <taxon>Pseudomonadati</taxon>
        <taxon>Pseudomonadota</taxon>
        <taxon>Alphaproteobacteria</taxon>
        <taxon>Sphingomonadales</taxon>
        <taxon>Erythrobacteraceae</taxon>
        <taxon>Croceibacterium</taxon>
    </lineage>
</organism>
<keyword evidence="3" id="KW-1185">Reference proteome</keyword>
<dbReference type="OrthoDB" id="10001565at2"/>
<keyword evidence="1" id="KW-0812">Transmembrane</keyword>
<evidence type="ECO:0000313" key="3">
    <source>
        <dbReference type="Proteomes" id="UP000469430"/>
    </source>
</evidence>
<evidence type="ECO:0000256" key="1">
    <source>
        <dbReference type="SAM" id="Phobius"/>
    </source>
</evidence>
<dbReference type="EMBL" id="WTYJ01000001">
    <property type="protein sequence ID" value="MXO98579.1"/>
    <property type="molecule type" value="Genomic_DNA"/>
</dbReference>
<evidence type="ECO:0000313" key="2">
    <source>
        <dbReference type="EMBL" id="MXO98579.1"/>
    </source>
</evidence>
<feature type="transmembrane region" description="Helical" evidence="1">
    <location>
        <begin position="37"/>
        <end position="55"/>
    </location>
</feature>
<keyword evidence="1" id="KW-1133">Transmembrane helix</keyword>
<dbReference type="AlphaFoldDB" id="A0A6I4TTF3"/>
<dbReference type="RefSeq" id="WP_161390204.1">
    <property type="nucleotide sequence ID" value="NZ_WTYJ01000001.1"/>
</dbReference>
<protein>
    <submittedName>
        <fullName evidence="2">Uncharacterized protein</fullName>
    </submittedName>
</protein>
<dbReference type="Proteomes" id="UP000469430">
    <property type="component" value="Unassembled WGS sequence"/>
</dbReference>
<sequence>MAKGLQHLSKALYPVALFIAWIAITLSFAKGIDLPNWIIPMMLVFMTFDFGLSVLRRIRSKRAAPEETSA</sequence>
<comment type="caution">
    <text evidence="2">The sequence shown here is derived from an EMBL/GenBank/DDBJ whole genome shotgun (WGS) entry which is preliminary data.</text>
</comment>